<evidence type="ECO:0008006" key="4">
    <source>
        <dbReference type="Google" id="ProtNLM"/>
    </source>
</evidence>
<sequence length="654" mass="73570">MSAETSSHTNNRSSSRTQTHVLILVCVALLCLIAAASVSKLGVQLHLTGNTAAVVVPEVRGRADTPLDSVDPQLQVQGQPHESEREDDENKAEGSEPNGTEKRISDGRERSRRMAESLWYPSLQCSGDFVLDAHEADKVWSPSHMNLNPTEWTWLFQGQVIVRETAIDHRPAAQRFLTSDSHHRMLVLLSMSSNFSIEQDSAWARLPAVNASEYQPHRLEEVPRLRADAYPLTDRYRQLEKNPKVMDADWVLAIELDPGTNLSTHSRRMVEYGFAVHMRAPQDSEHQPIALTFSGRLALACASGWEEAYLLPHHIPHRSAQCSDSSGAVVIAGSALFGPKLRDAREAAHFIARSLHGPVRFDFVGVPVAMEYSMARIEHECHSVRCMIHKHLLNLQLLQKVERDVRTELRVLGLSPNLTHQVAFFPFCRLGSLVMSEAGSPCKVSYYRSQYVSLMLTYLLYAPRFRWLTVYDVDEFVAPLGSVHGSARAWRKQVSATSVFDQLGKSAVVIPWHNVLVRTAEDRRALSRQLIRSTIGQDGQTADYPRLYNRECAVSQSCTYMARRSNGKPAISCEKGMQISIHHAFTLSEHARSIVDVDTIRVLDESLNSSLLRIWHARSQIRPGFENCCLYVPDNLTCDADWWPHAHTRKPQVA</sequence>
<evidence type="ECO:0000313" key="3">
    <source>
        <dbReference type="Proteomes" id="UP000324585"/>
    </source>
</evidence>
<comment type="caution">
    <text evidence="2">The sequence shown here is derived from an EMBL/GenBank/DDBJ whole genome shotgun (WGS) entry which is preliminary data.</text>
</comment>
<feature type="region of interest" description="Disordered" evidence="1">
    <location>
        <begin position="63"/>
        <end position="109"/>
    </location>
</feature>
<reference evidence="3" key="1">
    <citation type="journal article" date="2019" name="Nat. Commun.">
        <title>Expansion of phycobilisome linker gene families in mesophilic red algae.</title>
        <authorList>
            <person name="Lee J."/>
            <person name="Kim D."/>
            <person name="Bhattacharya D."/>
            <person name="Yoon H.S."/>
        </authorList>
    </citation>
    <scope>NUCLEOTIDE SEQUENCE [LARGE SCALE GENOMIC DNA]</scope>
    <source>
        <strain evidence="3">CCMP 1328</strain>
    </source>
</reference>
<proteinExistence type="predicted"/>
<accession>A0A5J4YYK6</accession>
<name>A0A5J4YYK6_PORPP</name>
<keyword evidence="3" id="KW-1185">Reference proteome</keyword>
<organism evidence="2 3">
    <name type="scientific">Porphyridium purpureum</name>
    <name type="common">Red alga</name>
    <name type="synonym">Porphyridium cruentum</name>
    <dbReference type="NCBI Taxonomy" id="35688"/>
    <lineage>
        <taxon>Eukaryota</taxon>
        <taxon>Rhodophyta</taxon>
        <taxon>Bangiophyceae</taxon>
        <taxon>Porphyridiales</taxon>
        <taxon>Porphyridiaceae</taxon>
        <taxon>Porphyridium</taxon>
    </lineage>
</organism>
<dbReference type="Proteomes" id="UP000324585">
    <property type="component" value="Unassembled WGS sequence"/>
</dbReference>
<gene>
    <name evidence="2" type="ORF">FVE85_2215</name>
</gene>
<feature type="compositionally biased region" description="Basic and acidic residues" evidence="1">
    <location>
        <begin position="91"/>
        <end position="109"/>
    </location>
</feature>
<dbReference type="OrthoDB" id="10481572at2759"/>
<dbReference type="AlphaFoldDB" id="A0A5J4YYK6"/>
<protein>
    <recommendedName>
        <fullName evidence="4">Glycosyltransferase family 92 protein</fullName>
    </recommendedName>
</protein>
<evidence type="ECO:0000256" key="1">
    <source>
        <dbReference type="SAM" id="MobiDB-lite"/>
    </source>
</evidence>
<dbReference type="EMBL" id="VRMN01000003">
    <property type="protein sequence ID" value="KAA8496060.1"/>
    <property type="molecule type" value="Genomic_DNA"/>
</dbReference>
<evidence type="ECO:0000313" key="2">
    <source>
        <dbReference type="EMBL" id="KAA8496060.1"/>
    </source>
</evidence>